<reference evidence="2" key="1">
    <citation type="submission" date="2018-05" db="EMBL/GenBank/DDBJ databases">
        <authorList>
            <person name="Lanie J.A."/>
            <person name="Ng W.-L."/>
            <person name="Kazmierczak K.M."/>
            <person name="Andrzejewski T.M."/>
            <person name="Davidsen T.M."/>
            <person name="Wayne K.J."/>
            <person name="Tettelin H."/>
            <person name="Glass J.I."/>
            <person name="Rusch D."/>
            <person name="Podicherti R."/>
            <person name="Tsui H.-C.T."/>
            <person name="Winkler M.E."/>
        </authorList>
    </citation>
    <scope>NUCLEOTIDE SEQUENCE</scope>
</reference>
<keyword evidence="1" id="KW-0472">Membrane</keyword>
<gene>
    <name evidence="2" type="ORF">METZ01_LOCUS245867</name>
</gene>
<name>A0A382I2E6_9ZZZZ</name>
<organism evidence="2">
    <name type="scientific">marine metagenome</name>
    <dbReference type="NCBI Taxonomy" id="408172"/>
    <lineage>
        <taxon>unclassified sequences</taxon>
        <taxon>metagenomes</taxon>
        <taxon>ecological metagenomes</taxon>
    </lineage>
</organism>
<evidence type="ECO:0000256" key="1">
    <source>
        <dbReference type="SAM" id="Phobius"/>
    </source>
</evidence>
<keyword evidence="1" id="KW-1133">Transmembrane helix</keyword>
<protein>
    <recommendedName>
        <fullName evidence="3">NnrS family protein</fullName>
    </recommendedName>
</protein>
<evidence type="ECO:0008006" key="3">
    <source>
        <dbReference type="Google" id="ProtNLM"/>
    </source>
</evidence>
<proteinExistence type="predicted"/>
<dbReference type="EMBL" id="UINC01064390">
    <property type="protein sequence ID" value="SVB93013.1"/>
    <property type="molecule type" value="Genomic_DNA"/>
</dbReference>
<feature type="non-terminal residue" evidence="2">
    <location>
        <position position="1"/>
    </location>
</feature>
<keyword evidence="1" id="KW-0812">Transmembrane</keyword>
<feature type="transmembrane region" description="Helical" evidence="1">
    <location>
        <begin position="32"/>
        <end position="52"/>
    </location>
</feature>
<accession>A0A382I2E6</accession>
<sequence length="63" mass="6784">HRPSLMIPLALIALSTPVRLAADAFPDNYAEWLGASGGLWVLGVAIWGLVFLPKMLPHHVAPD</sequence>
<dbReference type="AlphaFoldDB" id="A0A382I2E6"/>
<evidence type="ECO:0000313" key="2">
    <source>
        <dbReference type="EMBL" id="SVB93013.1"/>
    </source>
</evidence>